<evidence type="ECO:0000313" key="2">
    <source>
        <dbReference type="Proteomes" id="UP000831673"/>
    </source>
</evidence>
<keyword evidence="2" id="KW-1185">Reference proteome</keyword>
<name>A0AAE8YIV6_9CAUD</name>
<evidence type="ECO:0000313" key="1">
    <source>
        <dbReference type="EMBL" id="UGC97808.1"/>
    </source>
</evidence>
<organism evidence="1 2">
    <name type="scientific">Proteus phage 309</name>
    <dbReference type="NCBI Taxonomy" id="2894355"/>
    <lineage>
        <taxon>Viruses</taxon>
        <taxon>Duplodnaviria</taxon>
        <taxon>Heunggongvirae</taxon>
        <taxon>Uroviricota</taxon>
        <taxon>Caudoviricetes</taxon>
        <taxon>Autographivirales</taxon>
        <taxon>Autoscriptoviridae</taxon>
        <taxon>Slopekvirinae</taxon>
        <taxon>Novosibovirus</taxon>
        <taxon>Novosibovirus 309</taxon>
    </lineage>
</organism>
<dbReference type="EMBL" id="OL416096">
    <property type="protein sequence ID" value="UGC97808.1"/>
    <property type="molecule type" value="Genomic_DNA"/>
</dbReference>
<gene>
    <name evidence="1" type="ORF">pp309_000020</name>
</gene>
<proteinExistence type="predicted"/>
<sequence length="30" mass="3299">MYVLLSVLSGFIVVITIAIILQPNIEVPNE</sequence>
<accession>A0AAE8YIV6</accession>
<reference evidence="1 2" key="1">
    <citation type="submission" date="2021-11" db="EMBL/GenBank/DDBJ databases">
        <title>Novel species of Proteus-infecting phage.</title>
        <authorList>
            <person name="Aaron J.A."/>
            <person name="van Zyl L.J."/>
            <person name="Dicks L.M.T."/>
        </authorList>
    </citation>
    <scope>NUCLEOTIDE SEQUENCE [LARGE SCALE GENOMIC DNA]</scope>
</reference>
<protein>
    <submittedName>
        <fullName evidence="1">Uncharacterized protein</fullName>
    </submittedName>
</protein>
<dbReference type="Proteomes" id="UP000831673">
    <property type="component" value="Segment"/>
</dbReference>